<evidence type="ECO:0000313" key="1">
    <source>
        <dbReference type="EMBL" id="QIB41489.1"/>
    </source>
</evidence>
<dbReference type="PANTHER" id="PTHR39327">
    <property type="match status" value="1"/>
</dbReference>
<reference evidence="1 2" key="1">
    <citation type="submission" date="2020-02" db="EMBL/GenBank/DDBJ databases">
        <title>Plant-Promoting Endophytic Bacterium Rhizobium oryzihabitans sp. nov., Isolated from the Root of Rice.</title>
        <authorList>
            <person name="zhao J."/>
            <person name="Zhang G."/>
        </authorList>
    </citation>
    <scope>NUCLEOTIDE SEQUENCE [LARGE SCALE GENOMIC DNA]</scope>
    <source>
        <strain evidence="1 2">M15</strain>
        <plasmid evidence="1 2">p5</plasmid>
    </source>
</reference>
<accession>A0A7L5BRC9</accession>
<keyword evidence="1" id="KW-0614">Plasmid</keyword>
<dbReference type="AlphaFoldDB" id="A0A7L5BRC9"/>
<dbReference type="KEGG" id="roy:G3A56_26395"/>
<evidence type="ECO:0000313" key="2">
    <source>
        <dbReference type="Proteomes" id="UP000464865"/>
    </source>
</evidence>
<dbReference type="InterPro" id="IPR010319">
    <property type="entry name" value="Transglutaminase-like_Cys_pept"/>
</dbReference>
<dbReference type="Proteomes" id="UP000464865">
    <property type="component" value="Plasmid p5"/>
</dbReference>
<organism evidence="1 2">
    <name type="scientific">Rhizobium oryzihabitans</name>
    <dbReference type="NCBI Taxonomy" id="2267833"/>
    <lineage>
        <taxon>Bacteria</taxon>
        <taxon>Pseudomonadati</taxon>
        <taxon>Pseudomonadota</taxon>
        <taxon>Alphaproteobacteria</taxon>
        <taxon>Hyphomicrobiales</taxon>
        <taxon>Rhizobiaceae</taxon>
        <taxon>Rhizobium/Agrobacterium group</taxon>
        <taxon>Rhizobium</taxon>
    </lineage>
</organism>
<geneLocation type="plasmid" evidence="1 2">
    <name>p5</name>
</geneLocation>
<sequence>MTTSMGVAWNPDAAALDAMPIAGPTTQPIGHFEFCERLPGECRPRVADRGPMKLTPETWSRLVDVNRKVNLIPAMTDMERYGVEEYWTYPVDAADCEDFVLQKRKLLMERGFSPSNLLITVVLQPDGSGHAVLAVRSGLGDFVLDNLRAEIRKWSETEYTYLKRQDSRDPGKWVKINDGRDTIAVGGIR</sequence>
<keyword evidence="2" id="KW-1185">Reference proteome</keyword>
<dbReference type="Pfam" id="PF06035">
    <property type="entry name" value="Peptidase_C93"/>
    <property type="match status" value="1"/>
</dbReference>
<protein>
    <submittedName>
        <fullName evidence="1">Transglutaminase-like cysteine peptidase</fullName>
    </submittedName>
</protein>
<name>A0A7L5BRC9_9HYPH</name>
<dbReference type="PANTHER" id="PTHR39327:SF1">
    <property type="entry name" value="BLR5470 PROTEIN"/>
    <property type="match status" value="1"/>
</dbReference>
<gene>
    <name evidence="1" type="ORF">G3A56_26395</name>
</gene>
<proteinExistence type="predicted"/>
<dbReference type="Gene3D" id="3.10.620.30">
    <property type="match status" value="1"/>
</dbReference>
<dbReference type="EMBL" id="CP048637">
    <property type="protein sequence ID" value="QIB41489.1"/>
    <property type="molecule type" value="Genomic_DNA"/>
</dbReference>